<dbReference type="PANTHER" id="PTHR36453">
    <property type="entry name" value="SECRETED PROTEIN-RELATED"/>
    <property type="match status" value="1"/>
</dbReference>
<evidence type="ECO:0000259" key="2">
    <source>
        <dbReference type="Pfam" id="PF21231"/>
    </source>
</evidence>
<dbReference type="InterPro" id="IPR006626">
    <property type="entry name" value="PbH1"/>
</dbReference>
<dbReference type="InterPro" id="IPR012334">
    <property type="entry name" value="Pectin_lyas_fold"/>
</dbReference>
<dbReference type="InterPro" id="IPR048482">
    <property type="entry name" value="GH141_ins"/>
</dbReference>
<dbReference type="Pfam" id="PF13229">
    <property type="entry name" value="Beta_helix"/>
    <property type="match status" value="1"/>
</dbReference>
<dbReference type="Gene3D" id="2.160.20.10">
    <property type="entry name" value="Single-stranded right-handed beta-helix, Pectin lyase-like"/>
    <property type="match status" value="2"/>
</dbReference>
<proteinExistence type="predicted"/>
<dbReference type="AlphaFoldDB" id="A0AAW6U7E8"/>
<feature type="domain" description="GH141-like insertion" evidence="2">
    <location>
        <begin position="133"/>
        <end position="283"/>
    </location>
</feature>
<name>A0AAW6U7E8_9BACT</name>
<keyword evidence="4" id="KW-1185">Reference proteome</keyword>
<dbReference type="PANTHER" id="PTHR36453:SF1">
    <property type="entry name" value="RIGHT HANDED BETA HELIX DOMAIN-CONTAINING PROTEIN"/>
    <property type="match status" value="1"/>
</dbReference>
<evidence type="ECO:0000259" key="1">
    <source>
        <dbReference type="Pfam" id="PF13229"/>
    </source>
</evidence>
<dbReference type="SUPFAM" id="SSF51126">
    <property type="entry name" value="Pectin lyase-like"/>
    <property type="match status" value="1"/>
</dbReference>
<accession>A0AAW6U7E8</accession>
<evidence type="ECO:0000313" key="4">
    <source>
        <dbReference type="Proteomes" id="UP001431776"/>
    </source>
</evidence>
<dbReference type="InterPro" id="IPR011050">
    <property type="entry name" value="Pectin_lyase_fold/virulence"/>
</dbReference>
<dbReference type="Proteomes" id="UP001431776">
    <property type="component" value="Unassembled WGS sequence"/>
</dbReference>
<dbReference type="EMBL" id="JASCXX010000028">
    <property type="protein sequence ID" value="MDI6451063.1"/>
    <property type="molecule type" value="Genomic_DNA"/>
</dbReference>
<organism evidence="3 4">
    <name type="scientific">Anaerobaca lacustris</name>
    <dbReference type="NCBI Taxonomy" id="3044600"/>
    <lineage>
        <taxon>Bacteria</taxon>
        <taxon>Pseudomonadati</taxon>
        <taxon>Planctomycetota</taxon>
        <taxon>Phycisphaerae</taxon>
        <taxon>Sedimentisphaerales</taxon>
        <taxon>Anaerobacaceae</taxon>
        <taxon>Anaerobaca</taxon>
    </lineage>
</organism>
<dbReference type="RefSeq" id="WP_349246472.1">
    <property type="nucleotide sequence ID" value="NZ_JASCXX010000028.1"/>
</dbReference>
<dbReference type="InterPro" id="IPR039448">
    <property type="entry name" value="Beta_helix"/>
</dbReference>
<reference evidence="3" key="1">
    <citation type="submission" date="2023-05" db="EMBL/GenBank/DDBJ databases">
        <title>Anaerotaeda fermentans gen. nov., sp. nov., a novel anaerobic planctomycete of the new family within the order Sedimentisphaerales isolated from Taman Peninsula, Russia.</title>
        <authorList>
            <person name="Khomyakova M.A."/>
            <person name="Merkel A.Y."/>
            <person name="Slobodkin A.I."/>
        </authorList>
    </citation>
    <scope>NUCLEOTIDE SEQUENCE</scope>
    <source>
        <strain evidence="3">M17dextr</strain>
    </source>
</reference>
<feature type="domain" description="Right handed beta helix" evidence="1">
    <location>
        <begin position="348"/>
        <end position="487"/>
    </location>
</feature>
<protein>
    <submittedName>
        <fullName evidence="3">Right-handed parallel beta-helix repeat-containing protein</fullName>
    </submittedName>
</protein>
<dbReference type="SMART" id="SM00710">
    <property type="entry name" value="PbH1"/>
    <property type="match status" value="6"/>
</dbReference>
<comment type="caution">
    <text evidence="3">The sequence shown here is derived from an EMBL/GenBank/DDBJ whole genome shotgun (WGS) entry which is preliminary data.</text>
</comment>
<dbReference type="Pfam" id="PF21231">
    <property type="entry name" value="GH141_M"/>
    <property type="match status" value="1"/>
</dbReference>
<sequence>MQSSTRHEMVICLCAIISILTLCGPAAVVSGHVFYVAPAGDDAATGTDIDRPFRTLERARDAVRQLKAGGSLDAPVTVYLRGGHHPLTEPLVLDPADSGTAACPVLYRAYANEQPVITGGRRIAGWTRQQDGVWTADVPAVKAGQWDFRQLYVNGRQYRRARIPNEGFLRVAGCPEGTPKTVHYHKDCQSFEFAPGDLDPAWTNLDDVEVIVYHFWTDSHLPIQSIDTEKNLVTFKHKAGKVFTDDFSEDGARYIVENVFEGLDEPGEWYLNRRTGVLYVIPRPGDDLKSAEVVAPFASAFLRFEGDPVNRQYVEHIAFDGLSFEYTNWRLPPGNSNDRQGSAGVPAAITLTGARHCRFDRCRVANIGTFAFEIGLGCTDNHFTYNEISHIAAGGFRVNGGTERDHLLERTGNNVIADNVLQYYGQDYPSAVGVLLMNTSGNHVAHNAIHHGWYTGVSIGWVWGYQRSVSRDNVVEFNHIHHIGQGLLSDMGAIYTLGISPGTVIRNNLIHDVEANHYGGWGIYNDEGSSHILIENNVVYNTKFAGYNIHFCKEVTVRNNIFAFGRLQQLSRSRVEPHKSVFFENNIVYWKEGKLLDGNWKDKPYTFYFHPKDGSGTRETTSTFDMDWNVYYNPTQKRDDVQFNGMTWDQWRKTGKDARSVYADPLFVDPDNHDFRLKSDSPALKMGFEPIDVTAVGPRDPARRSQ</sequence>
<evidence type="ECO:0000313" key="3">
    <source>
        <dbReference type="EMBL" id="MDI6451063.1"/>
    </source>
</evidence>
<gene>
    <name evidence="3" type="ORF">QJ522_18525</name>
</gene>